<dbReference type="Proteomes" id="UP000003175">
    <property type="component" value="Unassembled WGS sequence"/>
</dbReference>
<evidence type="ECO:0000256" key="11">
    <source>
        <dbReference type="PIRNR" id="PIRNR006268"/>
    </source>
</evidence>
<dbReference type="RefSeq" id="WP_006695931.1">
    <property type="nucleotide sequence ID" value="NZ_JH376857.1"/>
</dbReference>
<dbReference type="Pfam" id="PF02424">
    <property type="entry name" value="ApbE"/>
    <property type="match status" value="1"/>
</dbReference>
<sequence length="349" mass="37277">MLLKFFAAREIPAIFLLTAVLILGGCGRNSAVTAEDTKIAMGTLARLTVRADEITAQAGLRDGMAVLAQTERDADGAALAAVEAAAGTGEWREISPALYETLTLAQEIARRSDGAFDVTAGALTELWERARTEKQPPPPEEIAAARDRVGYAQLELRTSEENGRTIYEARLRKAGMKIDRGALIKGLALDGIAHSWQDTGIKNALADLGTSSILAVGVNEAGDPWQIGIRNPRGEDRTDLLMVLPLSDEVLSSSGDDEHFFISEGRRYHHLIDPHTGYPADTGLSSVTVTLPLEDNGTLPTWKGHMGMLSDMLSTAIFVLGPEKGRALLADFPAALVVLIGTDGKPIGE</sequence>
<dbReference type="PANTHER" id="PTHR30040:SF2">
    <property type="entry name" value="FAD:PROTEIN FMN TRANSFERASE"/>
    <property type="match status" value="1"/>
</dbReference>
<dbReference type="PANTHER" id="PTHR30040">
    <property type="entry name" value="THIAMINE BIOSYNTHESIS LIPOPROTEIN APBE"/>
    <property type="match status" value="1"/>
</dbReference>
<keyword evidence="14" id="KW-1185">Reference proteome</keyword>
<evidence type="ECO:0000313" key="13">
    <source>
        <dbReference type="EMBL" id="EHG25968.1"/>
    </source>
</evidence>
<comment type="function">
    <text evidence="12">Flavin transferase that catalyzes the transfer of the FMN moiety of FAD and its covalent binding to the hydroxyl group of a threonine residue in a target flavoprotein.</text>
</comment>
<evidence type="ECO:0000256" key="10">
    <source>
        <dbReference type="ARBA" id="ARBA00048540"/>
    </source>
</evidence>
<evidence type="ECO:0000256" key="9">
    <source>
        <dbReference type="ARBA" id="ARBA00031306"/>
    </source>
</evidence>
<evidence type="ECO:0000256" key="2">
    <source>
        <dbReference type="ARBA" id="ARBA00011955"/>
    </source>
</evidence>
<gene>
    <name evidence="13" type="ORF">HMPREF9432_00469</name>
</gene>
<protein>
    <recommendedName>
        <fullName evidence="3 11">FAD:protein FMN transferase</fullName>
        <ecNumber evidence="2 11">2.7.1.180</ecNumber>
    </recommendedName>
    <alternativeName>
        <fullName evidence="9 11">Flavin transferase</fullName>
    </alternativeName>
</protein>
<evidence type="ECO:0000256" key="6">
    <source>
        <dbReference type="ARBA" id="ARBA00022723"/>
    </source>
</evidence>
<keyword evidence="6 11" id="KW-0479">Metal-binding</keyword>
<dbReference type="SUPFAM" id="SSF143631">
    <property type="entry name" value="ApbE-like"/>
    <property type="match status" value="1"/>
</dbReference>
<dbReference type="EC" id="2.7.1.180" evidence="2 11"/>
<evidence type="ECO:0000256" key="8">
    <source>
        <dbReference type="ARBA" id="ARBA00022842"/>
    </source>
</evidence>
<dbReference type="PIRSF" id="PIRSF006268">
    <property type="entry name" value="ApbE"/>
    <property type="match status" value="1"/>
</dbReference>
<evidence type="ECO:0000256" key="1">
    <source>
        <dbReference type="ARBA" id="ARBA00001946"/>
    </source>
</evidence>
<keyword evidence="12" id="KW-1003">Cell membrane</keyword>
<keyword evidence="12" id="KW-0472">Membrane</keyword>
<comment type="subcellular location">
    <subcellularLocation>
        <location evidence="12">Cell inner membrane</location>
        <topology evidence="12">Lipid-anchor</topology>
        <orientation evidence="12">Periplasmic side</orientation>
    </subcellularLocation>
</comment>
<comment type="cofactor">
    <cofactor evidence="1 12">
        <name>Mg(2+)</name>
        <dbReference type="ChEBI" id="CHEBI:18420"/>
    </cofactor>
</comment>
<keyword evidence="8 11" id="KW-0460">Magnesium</keyword>
<dbReference type="PROSITE" id="PS51257">
    <property type="entry name" value="PROKAR_LIPOPROTEIN"/>
    <property type="match status" value="1"/>
</dbReference>
<comment type="catalytic activity">
    <reaction evidence="10 11 12">
        <text>L-threonyl-[protein] + FAD = FMN-L-threonyl-[protein] + AMP + H(+)</text>
        <dbReference type="Rhea" id="RHEA:36847"/>
        <dbReference type="Rhea" id="RHEA-COMP:11060"/>
        <dbReference type="Rhea" id="RHEA-COMP:11061"/>
        <dbReference type="ChEBI" id="CHEBI:15378"/>
        <dbReference type="ChEBI" id="CHEBI:30013"/>
        <dbReference type="ChEBI" id="CHEBI:57692"/>
        <dbReference type="ChEBI" id="CHEBI:74257"/>
        <dbReference type="ChEBI" id="CHEBI:456215"/>
        <dbReference type="EC" id="2.7.1.180"/>
    </reaction>
</comment>
<evidence type="ECO:0000256" key="12">
    <source>
        <dbReference type="RuleBase" id="RU363002"/>
    </source>
</evidence>
<comment type="caution">
    <text evidence="13">The sequence shown here is derived from an EMBL/GenBank/DDBJ whole genome shotgun (WGS) entry which is preliminary data.</text>
</comment>
<keyword evidence="7 11" id="KW-0274">FAD</keyword>
<evidence type="ECO:0000256" key="7">
    <source>
        <dbReference type="ARBA" id="ARBA00022827"/>
    </source>
</evidence>
<dbReference type="Gene3D" id="3.10.520.10">
    <property type="entry name" value="ApbE-like domains"/>
    <property type="match status" value="1"/>
</dbReference>
<dbReference type="InterPro" id="IPR024932">
    <property type="entry name" value="ApbE"/>
</dbReference>
<keyword evidence="12" id="KW-0449">Lipoprotein</keyword>
<evidence type="ECO:0000313" key="14">
    <source>
        <dbReference type="Proteomes" id="UP000003175"/>
    </source>
</evidence>
<proteinExistence type="inferred from homology"/>
<evidence type="ECO:0000256" key="5">
    <source>
        <dbReference type="ARBA" id="ARBA00022679"/>
    </source>
</evidence>
<dbReference type="InterPro" id="IPR003374">
    <property type="entry name" value="ApbE-like_sf"/>
</dbReference>
<comment type="similarity">
    <text evidence="11 12">Belongs to the ApbE family.</text>
</comment>
<keyword evidence="12" id="KW-0997">Cell inner membrane</keyword>
<reference evidence="13 14" key="1">
    <citation type="submission" date="2011-08" db="EMBL/GenBank/DDBJ databases">
        <title>The Genome Sequence of Selenomonas noxia F0398.</title>
        <authorList>
            <consortium name="The Broad Institute Genome Sequencing Platform"/>
            <person name="Earl A."/>
            <person name="Ward D."/>
            <person name="Feldgarden M."/>
            <person name="Gevers D."/>
            <person name="Izard J."/>
            <person name="Ganesan A."/>
            <person name="Blanton J.M."/>
            <person name="Baranova O.V."/>
            <person name="Tanner A.C."/>
            <person name="Dewhirst F.E."/>
            <person name="Young S.K."/>
            <person name="Zeng Q."/>
            <person name="Gargeya S."/>
            <person name="Fitzgerald M."/>
            <person name="Haas B."/>
            <person name="Abouelleil A."/>
            <person name="Alvarado L."/>
            <person name="Arachchi H.M."/>
            <person name="Berlin A."/>
            <person name="Brown A."/>
            <person name="Chapman S.B."/>
            <person name="Chen Z."/>
            <person name="Dunbar C."/>
            <person name="Freedman E."/>
            <person name="Gearin G."/>
            <person name="Gellesch M."/>
            <person name="Goldberg J."/>
            <person name="Griggs A."/>
            <person name="Gujja S."/>
            <person name="Heiman D."/>
            <person name="Howarth C."/>
            <person name="Larson L."/>
            <person name="Lui A."/>
            <person name="MacDonald P.J.P."/>
            <person name="Montmayeur A."/>
            <person name="Murphy C."/>
            <person name="Neiman D."/>
            <person name="Pearson M."/>
            <person name="Priest M."/>
            <person name="Roberts A."/>
            <person name="Saif S."/>
            <person name="Shea T."/>
            <person name="Shenoy N."/>
            <person name="Sisk P."/>
            <person name="Stolte C."/>
            <person name="Sykes S."/>
            <person name="Wortman J."/>
            <person name="Nusbaum C."/>
            <person name="Birren B."/>
        </authorList>
    </citation>
    <scope>NUCLEOTIDE SEQUENCE [LARGE SCALE GENOMIC DNA]</scope>
    <source>
        <strain evidence="13 14">F0398</strain>
    </source>
</reference>
<keyword evidence="5 11" id="KW-0808">Transferase</keyword>
<keyword evidence="4 11" id="KW-0285">Flavoprotein</keyword>
<dbReference type="EMBL" id="ADGH01000003">
    <property type="protein sequence ID" value="EHG25968.1"/>
    <property type="molecule type" value="Genomic_DNA"/>
</dbReference>
<evidence type="ECO:0000256" key="4">
    <source>
        <dbReference type="ARBA" id="ARBA00022630"/>
    </source>
</evidence>
<name>A0ABP2MSX1_9FIRM</name>
<organism evidence="13 14">
    <name type="scientific">Selenomonas noxia F0398</name>
    <dbReference type="NCBI Taxonomy" id="702437"/>
    <lineage>
        <taxon>Bacteria</taxon>
        <taxon>Bacillati</taxon>
        <taxon>Bacillota</taxon>
        <taxon>Negativicutes</taxon>
        <taxon>Selenomonadales</taxon>
        <taxon>Selenomonadaceae</taxon>
        <taxon>Selenomonas</taxon>
    </lineage>
</organism>
<evidence type="ECO:0000256" key="3">
    <source>
        <dbReference type="ARBA" id="ARBA00016337"/>
    </source>
</evidence>
<accession>A0ABP2MSX1</accession>